<proteinExistence type="inferred from homology"/>
<name>A0A6F8XRG0_9ACTN</name>
<keyword evidence="5 14" id="KW-0812">Transmembrane</keyword>
<evidence type="ECO:0000256" key="10">
    <source>
        <dbReference type="ARBA" id="ARBA00022989"/>
    </source>
</evidence>
<evidence type="ECO:0000313" key="20">
    <source>
        <dbReference type="Proteomes" id="UP000502508"/>
    </source>
</evidence>
<dbReference type="KEGG" id="pfla:Pflav_028350"/>
<evidence type="ECO:0000259" key="18">
    <source>
        <dbReference type="PROSITE" id="PS51371"/>
    </source>
</evidence>
<feature type="binding site" evidence="16">
    <location>
        <position position="75"/>
    </location>
    <ligand>
        <name>Zn(2+)</name>
        <dbReference type="ChEBI" id="CHEBI:29105"/>
        <note>catalytic</note>
    </ligand>
</feature>
<feature type="binding site" evidence="16">
    <location>
        <position position="71"/>
    </location>
    <ligand>
        <name>Zn(2+)</name>
        <dbReference type="ChEBI" id="CHEBI:29105"/>
        <note>catalytic</note>
    </ligand>
</feature>
<dbReference type="PIRSF" id="PIRSF006404">
    <property type="entry name" value="UCP006404_Pept_M50_CBS"/>
    <property type="match status" value="1"/>
</dbReference>
<dbReference type="Pfam" id="PF00571">
    <property type="entry name" value="CBS"/>
    <property type="match status" value="2"/>
</dbReference>
<comment type="cofactor">
    <cofactor evidence="14 16">
        <name>Zn(2+)</name>
        <dbReference type="ChEBI" id="CHEBI:29105"/>
    </cofactor>
    <text evidence="14 16">Binds 1 zinc ion per subunit.</text>
</comment>
<feature type="transmembrane region" description="Helical" evidence="14">
    <location>
        <begin position="147"/>
        <end position="167"/>
    </location>
</feature>
<dbReference type="GO" id="GO:0006508">
    <property type="term" value="P:proteolysis"/>
    <property type="evidence" value="ECO:0007669"/>
    <property type="project" value="UniProtKB-KW"/>
</dbReference>
<dbReference type="PROSITE" id="PS51371">
    <property type="entry name" value="CBS"/>
    <property type="match status" value="1"/>
</dbReference>
<evidence type="ECO:0000256" key="17">
    <source>
        <dbReference type="PROSITE-ProRule" id="PRU00703"/>
    </source>
</evidence>
<evidence type="ECO:0000256" key="8">
    <source>
        <dbReference type="ARBA" id="ARBA00022801"/>
    </source>
</evidence>
<keyword evidence="12 17" id="KW-0129">CBS domain</keyword>
<comment type="subcellular location">
    <subcellularLocation>
        <location evidence="1 14">Cell membrane</location>
        <topology evidence="1 14">Multi-pass membrane protein</topology>
    </subcellularLocation>
</comment>
<dbReference type="SMART" id="SM00116">
    <property type="entry name" value="CBS"/>
    <property type="match status" value="2"/>
</dbReference>
<reference evidence="19 20" key="1">
    <citation type="submission" date="2020-03" db="EMBL/GenBank/DDBJ databases">
        <title>Whole genome shotgun sequence of Phytohabitans flavus NBRC 107702.</title>
        <authorList>
            <person name="Komaki H."/>
            <person name="Tamura T."/>
        </authorList>
    </citation>
    <scope>NUCLEOTIDE SEQUENCE [LARGE SCALE GENOMIC DNA]</scope>
    <source>
        <strain evidence="19 20">NBRC 107702</strain>
    </source>
</reference>
<keyword evidence="4 14" id="KW-0645">Protease</keyword>
<accession>A0A6F8XRG0</accession>
<dbReference type="Proteomes" id="UP000502508">
    <property type="component" value="Chromosome"/>
</dbReference>
<evidence type="ECO:0000256" key="3">
    <source>
        <dbReference type="ARBA" id="ARBA00022475"/>
    </source>
</evidence>
<dbReference type="GO" id="GO:0008237">
    <property type="term" value="F:metallopeptidase activity"/>
    <property type="evidence" value="ECO:0007669"/>
    <property type="project" value="UniProtKB-UniRule"/>
</dbReference>
<evidence type="ECO:0000256" key="12">
    <source>
        <dbReference type="ARBA" id="ARBA00023122"/>
    </source>
</evidence>
<evidence type="ECO:0000256" key="11">
    <source>
        <dbReference type="ARBA" id="ARBA00023049"/>
    </source>
</evidence>
<feature type="transmembrane region" description="Helical" evidence="14">
    <location>
        <begin position="216"/>
        <end position="236"/>
    </location>
</feature>
<dbReference type="PANTHER" id="PTHR39188:SF3">
    <property type="entry name" value="STAGE IV SPORULATION PROTEIN FB"/>
    <property type="match status" value="1"/>
</dbReference>
<feature type="transmembrane region" description="Helical" evidence="14">
    <location>
        <begin position="115"/>
        <end position="135"/>
    </location>
</feature>
<dbReference type="SUPFAM" id="SSF54631">
    <property type="entry name" value="CBS-domain pair"/>
    <property type="match status" value="1"/>
</dbReference>
<keyword evidence="20" id="KW-1185">Reference proteome</keyword>
<dbReference type="Gene3D" id="3.10.580.10">
    <property type="entry name" value="CBS-domain"/>
    <property type="match status" value="2"/>
</dbReference>
<feature type="transmembrane region" description="Helical" evidence="14">
    <location>
        <begin position="188"/>
        <end position="210"/>
    </location>
</feature>
<sequence>MRKSPMASARVGTIAGVQVRVNWSVLVLVLVIAGVLAEGTLPDVYPGYANWVYDASGVIVALIFLAGLVTHEVSHVFAAKRAGFEVRQITLWALGGVANITGGTPSPRAEARISAAGPLVSLAVGALFGGAAALLRLAGSTGLVAGVLTWLAVINLGIAALNLVPVAPLDGGRILHAALWKYRGDPTGATLTVAWVGRGLGTVVIALGLVELLRGFGFSGLWVALLGWFMVASAGIEEYRIRSLESLSEVPVSDVMTPKPETVPPDTSVADFLDHYLMRRGYSAFPLAEDGRPVGLVSLDRVRQVPPERRGDTSLREVACPEDQLTLTTPDESVSELLPRLNECAEGRALVMRDNDLVGIVSSRDISRTIQRRTP</sequence>
<feature type="binding site" evidence="16">
    <location>
        <position position="170"/>
    </location>
    <ligand>
        <name>Zn(2+)</name>
        <dbReference type="ChEBI" id="CHEBI:29105"/>
        <note>catalytic</note>
    </ligand>
</feature>
<keyword evidence="11 14" id="KW-0482">Metalloprotease</keyword>
<dbReference type="Pfam" id="PF02163">
    <property type="entry name" value="Peptidase_M50"/>
    <property type="match status" value="2"/>
</dbReference>
<keyword evidence="3 14" id="KW-1003">Cell membrane</keyword>
<dbReference type="InterPro" id="IPR016483">
    <property type="entry name" value="UCP006404_Pept_M50_CBS"/>
</dbReference>
<feature type="transmembrane region" description="Helical" evidence="14">
    <location>
        <begin position="51"/>
        <end position="71"/>
    </location>
</feature>
<evidence type="ECO:0000256" key="6">
    <source>
        <dbReference type="ARBA" id="ARBA00022723"/>
    </source>
</evidence>
<gene>
    <name evidence="19" type="primary">rip3</name>
    <name evidence="19" type="ORF">Pflav_028350</name>
</gene>
<evidence type="ECO:0000256" key="1">
    <source>
        <dbReference type="ARBA" id="ARBA00004651"/>
    </source>
</evidence>
<dbReference type="EMBL" id="AP022870">
    <property type="protein sequence ID" value="BCB76425.1"/>
    <property type="molecule type" value="Genomic_DNA"/>
</dbReference>
<keyword evidence="6 14" id="KW-0479">Metal-binding</keyword>
<keyword evidence="8 14" id="KW-0378">Hydrolase</keyword>
<dbReference type="PANTHER" id="PTHR39188">
    <property type="entry name" value="MEMBRANE-ASSOCIATED ZINC METALLOPROTEASE M50B"/>
    <property type="match status" value="1"/>
</dbReference>
<evidence type="ECO:0000256" key="7">
    <source>
        <dbReference type="ARBA" id="ARBA00022737"/>
    </source>
</evidence>
<dbReference type="InterPro" id="IPR046342">
    <property type="entry name" value="CBS_dom_sf"/>
</dbReference>
<reference evidence="19 20" key="2">
    <citation type="submission" date="2020-03" db="EMBL/GenBank/DDBJ databases">
        <authorList>
            <person name="Ichikawa N."/>
            <person name="Kimura A."/>
            <person name="Kitahashi Y."/>
            <person name="Uohara A."/>
        </authorList>
    </citation>
    <scope>NUCLEOTIDE SEQUENCE [LARGE SCALE GENOMIC DNA]</scope>
    <source>
        <strain evidence="19 20">NBRC 107702</strain>
    </source>
</reference>
<evidence type="ECO:0000256" key="13">
    <source>
        <dbReference type="ARBA" id="ARBA00023136"/>
    </source>
</evidence>
<keyword evidence="7" id="KW-0677">Repeat</keyword>
<evidence type="ECO:0000313" key="19">
    <source>
        <dbReference type="EMBL" id="BCB76425.1"/>
    </source>
</evidence>
<evidence type="ECO:0000256" key="2">
    <source>
        <dbReference type="ARBA" id="ARBA00007931"/>
    </source>
</evidence>
<evidence type="ECO:0000256" key="16">
    <source>
        <dbReference type="PIRSR" id="PIRSR006404-2"/>
    </source>
</evidence>
<organism evidence="19 20">
    <name type="scientific">Phytohabitans flavus</name>
    <dbReference type="NCBI Taxonomy" id="1076124"/>
    <lineage>
        <taxon>Bacteria</taxon>
        <taxon>Bacillati</taxon>
        <taxon>Actinomycetota</taxon>
        <taxon>Actinomycetes</taxon>
        <taxon>Micromonosporales</taxon>
        <taxon>Micromonosporaceae</taxon>
    </lineage>
</organism>
<keyword evidence="10 14" id="KW-1133">Transmembrane helix</keyword>
<comment type="similarity">
    <text evidence="2 14">Belongs to the peptidase M50B family.</text>
</comment>
<feature type="transmembrane region" description="Helical" evidence="14">
    <location>
        <begin position="21"/>
        <end position="39"/>
    </location>
</feature>
<dbReference type="AlphaFoldDB" id="A0A6F8XRG0"/>
<evidence type="ECO:0000256" key="4">
    <source>
        <dbReference type="ARBA" id="ARBA00022670"/>
    </source>
</evidence>
<dbReference type="GO" id="GO:0005886">
    <property type="term" value="C:plasma membrane"/>
    <property type="evidence" value="ECO:0007669"/>
    <property type="project" value="UniProtKB-SubCell"/>
</dbReference>
<feature type="domain" description="CBS" evidence="18">
    <location>
        <begin position="256"/>
        <end position="313"/>
    </location>
</feature>
<dbReference type="GO" id="GO:0046872">
    <property type="term" value="F:metal ion binding"/>
    <property type="evidence" value="ECO:0007669"/>
    <property type="project" value="UniProtKB-UniRule"/>
</dbReference>
<evidence type="ECO:0000256" key="9">
    <source>
        <dbReference type="ARBA" id="ARBA00022833"/>
    </source>
</evidence>
<dbReference type="CDD" id="cd06164">
    <property type="entry name" value="S2P-M50_SpoIVFB_CBS"/>
    <property type="match status" value="1"/>
</dbReference>
<dbReference type="InterPro" id="IPR000644">
    <property type="entry name" value="CBS_dom"/>
</dbReference>
<evidence type="ECO:0000256" key="14">
    <source>
        <dbReference type="PIRNR" id="PIRNR006404"/>
    </source>
</evidence>
<evidence type="ECO:0000256" key="15">
    <source>
        <dbReference type="PIRSR" id="PIRSR006404-1"/>
    </source>
</evidence>
<dbReference type="InterPro" id="IPR008915">
    <property type="entry name" value="Peptidase_M50"/>
</dbReference>
<dbReference type="RefSeq" id="WP_345070983.1">
    <property type="nucleotide sequence ID" value="NZ_BAABAP010000005.1"/>
</dbReference>
<protein>
    <recommendedName>
        <fullName evidence="14">Zinc metalloprotease</fullName>
    </recommendedName>
</protein>
<keyword evidence="13 14" id="KW-0472">Membrane</keyword>
<evidence type="ECO:0000256" key="5">
    <source>
        <dbReference type="ARBA" id="ARBA00022692"/>
    </source>
</evidence>
<keyword evidence="9 14" id="KW-0862">Zinc</keyword>
<feature type="active site" evidence="15">
    <location>
        <position position="72"/>
    </location>
</feature>